<reference evidence="2 4" key="1">
    <citation type="submission" date="2017-05" db="EMBL/GenBank/DDBJ databases">
        <authorList>
            <person name="Song R."/>
            <person name="Chenine A.L."/>
            <person name="Ruprecht R.M."/>
        </authorList>
    </citation>
    <scope>NUCLEOTIDE SEQUENCE [LARGE SCALE GENOMIC DNA]</scope>
    <source>
        <strain evidence="2">PD5205</strain>
    </source>
</reference>
<evidence type="ECO:0000313" key="2">
    <source>
        <dbReference type="EMBL" id="SMR04482.1"/>
    </source>
</evidence>
<dbReference type="SUPFAM" id="SSF56784">
    <property type="entry name" value="HAD-like"/>
    <property type="match status" value="1"/>
</dbReference>
<dbReference type="Proteomes" id="UP000195877">
    <property type="component" value="Chromosome 1"/>
</dbReference>
<proteinExistence type="predicted"/>
<keyword evidence="3" id="KW-1185">Reference proteome</keyword>
<dbReference type="AlphaFoldDB" id="A0A1Y6H3H1"/>
<dbReference type="Proteomes" id="UP000195953">
    <property type="component" value="Chromosome 1"/>
</dbReference>
<dbReference type="EMBL" id="LT853882">
    <property type="protein sequence ID" value="SMQ98054.1"/>
    <property type="molecule type" value="Genomic_DNA"/>
</dbReference>
<gene>
    <name evidence="2" type="ORF">PD5205_03204</name>
    <name evidence="1" type="ORF">PD885_00791</name>
</gene>
<dbReference type="STRING" id="48664.BER92_15570"/>
<dbReference type="KEGG" id="xfr:BER92_15570"/>
<evidence type="ECO:0000313" key="1">
    <source>
        <dbReference type="EMBL" id="SMQ98054.1"/>
    </source>
</evidence>
<dbReference type="Pfam" id="PF05045">
    <property type="entry name" value="RgpF"/>
    <property type="match status" value="1"/>
</dbReference>
<dbReference type="OrthoDB" id="9816424at2"/>
<dbReference type="InterPro" id="IPR036412">
    <property type="entry name" value="HAD-like_sf"/>
</dbReference>
<dbReference type="GeneID" id="61893226"/>
<dbReference type="eggNOG" id="COG3754">
    <property type="taxonomic scope" value="Bacteria"/>
</dbReference>
<dbReference type="Gene3D" id="1.10.150.400">
    <property type="match status" value="1"/>
</dbReference>
<dbReference type="EMBL" id="LT853885">
    <property type="protein sequence ID" value="SMR04482.1"/>
    <property type="molecule type" value="Genomic_DNA"/>
</dbReference>
<organism evidence="2 4">
    <name type="scientific">Xanthomonas fragariae</name>
    <dbReference type="NCBI Taxonomy" id="48664"/>
    <lineage>
        <taxon>Bacteria</taxon>
        <taxon>Pseudomonadati</taxon>
        <taxon>Pseudomonadota</taxon>
        <taxon>Gammaproteobacteria</taxon>
        <taxon>Lysobacterales</taxon>
        <taxon>Lysobacteraceae</taxon>
        <taxon>Xanthomonas</taxon>
    </lineage>
</organism>
<sequence length="941" mass="105072">MTSRFSKLLVVARRSIALHGGGVSGAMAVALRVFKVIRALGVRGFLQRVRLAGSRRSAAPHPSDEYVFVTPVPLSHLQLKVGVMVHVFYPDLIDELAQALKHMPISYDLLVSVMDEAAARRARDRFSRLPHLEQLDVRIVPNRGRDIAPLLVTFREQILALDIVGHLHTKKSMYTGSEQGDWRRYLISSLMGSSERIAWQLGMFQAEPRLGMLYPESYAGVPLWAHTWLSNFDVCRELAQRLGFDIHPSDYIDFPAGSMFWAKVDALRPLYALDLELQDFPEEHGQIDGTVHHAMERLFVAIARQHRYRIGVLPADGTLALSSEGERNWQAAFDTPLATQLTLSSLQARLVSLDIFDTLVVRPFLFPEGARAYLAHLIARDFGIENFVELRGLAESKARHQHGADVDLSAIYVTLATLPGSRALPINALQAMEIAVEAKLLRPRQGVIAAVAQLQRRGVRMVALSDMYLDSSTLRQILPAEVAALPAAWYVSCETGWRKDNDSAWEKLPEVETVPPSRWLHLGDNEHSDIQRPQMHKFLTPVHVLRPSVLFDVIPALRMLRPPSGSATRWQDQLWLGLLANRFADIADRKPEALAPLPTLSPACLGYIVLGPLVLDYLAWLTRLAKQRDVDTILFLSREGYLLEQAFQRLRQTSQALSGLHGKYLLASRRGTGTPSLHTLDDLALLLDSTYTGTLKDLIEARLGISAAEILERRLGLLTMRRDVYLPEMRGELMELMAPATDDLLELARQERQTYLRYWKEMTGDNSALVADIGYSGSIQANLTRLIGQPLGGAYFALTERATKITSESWAGARYFDGRTESDPTQSIILRHDLLLETLLTAPSPQFSHFTAGADAYQAVYTDQEVSATQWATIAQVHEGALAFIENFCDVAQDESFLLELDQVSIQIPLQCIGSGRWQAPWLAELQLEDRFTGRGAVSAG</sequence>
<dbReference type="InterPro" id="IPR007739">
    <property type="entry name" value="RgpF"/>
</dbReference>
<dbReference type="Gene3D" id="3.40.50.1000">
    <property type="entry name" value="HAD superfamily/HAD-like"/>
    <property type="match status" value="1"/>
</dbReference>
<reference evidence="1 3" key="2">
    <citation type="submission" date="2017-05" db="EMBL/GenBank/DDBJ databases">
        <authorList>
            <person name="Blom J."/>
        </authorList>
    </citation>
    <scope>NUCLEOTIDE SEQUENCE [LARGE SCALE GENOMIC DNA]</scope>
    <source>
        <strain evidence="1">PD885</strain>
    </source>
</reference>
<name>A0A1Y6H3H1_9XANT</name>
<dbReference type="eggNOG" id="COG5610">
    <property type="taxonomic scope" value="Bacteria"/>
</dbReference>
<accession>A0A1Y6H3H1</accession>
<evidence type="ECO:0000313" key="3">
    <source>
        <dbReference type="Proteomes" id="UP000195877"/>
    </source>
</evidence>
<protein>
    <submittedName>
        <fullName evidence="2">Lipopolysaccharide biosynthesis protein</fullName>
    </submittedName>
    <submittedName>
        <fullName evidence="1">Rhamnan synthesis protein F</fullName>
    </submittedName>
</protein>
<dbReference type="RefSeq" id="WP_002813972.1">
    <property type="nucleotide sequence ID" value="NZ_CP016830.1"/>
</dbReference>
<evidence type="ECO:0000313" key="4">
    <source>
        <dbReference type="Proteomes" id="UP000195953"/>
    </source>
</evidence>
<dbReference type="InterPro" id="IPR023214">
    <property type="entry name" value="HAD_sf"/>
</dbReference>